<dbReference type="InterPro" id="IPR039607">
    <property type="entry name" value="VQ_8/17/18/20/21/25"/>
</dbReference>
<feature type="domain" description="VQ" evidence="2">
    <location>
        <begin position="45"/>
        <end position="69"/>
    </location>
</feature>
<organism evidence="3 4">
    <name type="scientific">Dendrobium thyrsiflorum</name>
    <name type="common">Pinecone-like raceme dendrobium</name>
    <name type="synonym">Orchid</name>
    <dbReference type="NCBI Taxonomy" id="117978"/>
    <lineage>
        <taxon>Eukaryota</taxon>
        <taxon>Viridiplantae</taxon>
        <taxon>Streptophyta</taxon>
        <taxon>Embryophyta</taxon>
        <taxon>Tracheophyta</taxon>
        <taxon>Spermatophyta</taxon>
        <taxon>Magnoliopsida</taxon>
        <taxon>Liliopsida</taxon>
        <taxon>Asparagales</taxon>
        <taxon>Orchidaceae</taxon>
        <taxon>Epidendroideae</taxon>
        <taxon>Malaxideae</taxon>
        <taxon>Dendrobiinae</taxon>
        <taxon>Dendrobium</taxon>
    </lineage>
</organism>
<feature type="region of interest" description="Disordered" evidence="1">
    <location>
        <begin position="1"/>
        <end position="37"/>
    </location>
</feature>
<feature type="region of interest" description="Disordered" evidence="1">
    <location>
        <begin position="69"/>
        <end position="100"/>
    </location>
</feature>
<dbReference type="AlphaFoldDB" id="A0ABD0V5D5"/>
<evidence type="ECO:0000259" key="2">
    <source>
        <dbReference type="Pfam" id="PF05678"/>
    </source>
</evidence>
<accession>A0ABD0V5D5</accession>
<reference evidence="3 4" key="1">
    <citation type="journal article" date="2024" name="Plant Biotechnol. J.">
        <title>Dendrobium thyrsiflorum genome and its molecular insights into genes involved in important horticultural traits.</title>
        <authorList>
            <person name="Chen B."/>
            <person name="Wang J.Y."/>
            <person name="Zheng P.J."/>
            <person name="Li K.L."/>
            <person name="Liang Y.M."/>
            <person name="Chen X.F."/>
            <person name="Zhang C."/>
            <person name="Zhao X."/>
            <person name="He X."/>
            <person name="Zhang G.Q."/>
            <person name="Liu Z.J."/>
            <person name="Xu Q."/>
        </authorList>
    </citation>
    <scope>NUCLEOTIDE SEQUENCE [LARGE SCALE GENOMIC DNA]</scope>
    <source>
        <strain evidence="3">GZMU011</strain>
    </source>
</reference>
<name>A0ABD0V5D5_DENTH</name>
<keyword evidence="4" id="KW-1185">Reference proteome</keyword>
<feature type="compositionally biased region" description="Polar residues" evidence="1">
    <location>
        <begin position="71"/>
        <end position="92"/>
    </location>
</feature>
<dbReference type="PANTHER" id="PTHR33143">
    <property type="entry name" value="F16F4.1 PROTEIN-RELATED"/>
    <property type="match status" value="1"/>
</dbReference>
<dbReference type="InterPro" id="IPR008889">
    <property type="entry name" value="VQ"/>
</dbReference>
<evidence type="ECO:0000313" key="4">
    <source>
        <dbReference type="Proteomes" id="UP001552299"/>
    </source>
</evidence>
<gene>
    <name evidence="3" type="ORF">M5K25_012667</name>
</gene>
<dbReference type="Pfam" id="PF05678">
    <property type="entry name" value="VQ"/>
    <property type="match status" value="1"/>
</dbReference>
<proteinExistence type="predicted"/>
<evidence type="ECO:0000256" key="1">
    <source>
        <dbReference type="SAM" id="MobiDB-lite"/>
    </source>
</evidence>
<feature type="compositionally biased region" description="Pro residues" evidence="1">
    <location>
        <begin position="23"/>
        <end position="37"/>
    </location>
</feature>
<sequence length="194" mass="20962">MEQSSPLPPSLGLCNASHTIKKPPLPPKFPPPPPPPRRSIIIHESAPKIIRVRPENFKTIVQRLTGAPTLANYTPLSPPSQKTTTQKTSGNGPTIDVGSGPRNKPAGITWILPPVFPASLPPIPQAYIVPTIPSLLYRRYPVGPVYQAGRKFLVRPGNNSPLPVVSYSGSGNLLVRPLGPVVYSRAADWDLLEK</sequence>
<dbReference type="Proteomes" id="UP001552299">
    <property type="component" value="Unassembled WGS sequence"/>
</dbReference>
<protein>
    <recommendedName>
        <fullName evidence="2">VQ domain-containing protein</fullName>
    </recommendedName>
</protein>
<dbReference type="PANTHER" id="PTHR33143:SF63">
    <property type="entry name" value="F16F4.1 PROTEIN"/>
    <property type="match status" value="1"/>
</dbReference>
<comment type="caution">
    <text evidence="3">The sequence shown here is derived from an EMBL/GenBank/DDBJ whole genome shotgun (WGS) entry which is preliminary data.</text>
</comment>
<dbReference type="EMBL" id="JANQDX010000010">
    <property type="protein sequence ID" value="KAL0917593.1"/>
    <property type="molecule type" value="Genomic_DNA"/>
</dbReference>
<evidence type="ECO:0000313" key="3">
    <source>
        <dbReference type="EMBL" id="KAL0917593.1"/>
    </source>
</evidence>